<proteinExistence type="inferred from homology"/>
<dbReference type="Proteomes" id="UP001530315">
    <property type="component" value="Unassembled WGS sequence"/>
</dbReference>
<protein>
    <recommendedName>
        <fullName evidence="8">DDE Tnp4 domain-containing protein</fullName>
    </recommendedName>
</protein>
<keyword evidence="10" id="KW-1185">Reference proteome</keyword>
<dbReference type="EMBL" id="JALLAZ020000812">
    <property type="protein sequence ID" value="KAL3786764.1"/>
    <property type="molecule type" value="Genomic_DNA"/>
</dbReference>
<comment type="subcellular location">
    <subcellularLocation>
        <location evidence="2">Nucleus</location>
    </subcellularLocation>
</comment>
<keyword evidence="6" id="KW-0378">Hydrolase</keyword>
<evidence type="ECO:0000256" key="3">
    <source>
        <dbReference type="ARBA" id="ARBA00006958"/>
    </source>
</evidence>
<evidence type="ECO:0000256" key="7">
    <source>
        <dbReference type="ARBA" id="ARBA00023242"/>
    </source>
</evidence>
<evidence type="ECO:0000256" key="6">
    <source>
        <dbReference type="ARBA" id="ARBA00022801"/>
    </source>
</evidence>
<comment type="similarity">
    <text evidence="3">Belongs to the HARBI1 family.</text>
</comment>
<dbReference type="Pfam" id="PF13359">
    <property type="entry name" value="DDE_Tnp_4"/>
    <property type="match status" value="1"/>
</dbReference>
<reference evidence="9 10" key="1">
    <citation type="submission" date="2024-10" db="EMBL/GenBank/DDBJ databases">
        <title>Updated reference genomes for cyclostephanoid diatoms.</title>
        <authorList>
            <person name="Roberts W.R."/>
            <person name="Alverson A.J."/>
        </authorList>
    </citation>
    <scope>NUCLEOTIDE SEQUENCE [LARGE SCALE GENOMIC DNA]</scope>
    <source>
        <strain evidence="9 10">AJA276-08</strain>
    </source>
</reference>
<keyword evidence="5" id="KW-0479">Metal-binding</keyword>
<comment type="caution">
    <text evidence="9">The sequence shown here is derived from an EMBL/GenBank/DDBJ whole genome shotgun (WGS) entry which is preliminary data.</text>
</comment>
<evidence type="ECO:0000256" key="5">
    <source>
        <dbReference type="ARBA" id="ARBA00022723"/>
    </source>
</evidence>
<evidence type="ECO:0000259" key="8">
    <source>
        <dbReference type="Pfam" id="PF13359"/>
    </source>
</evidence>
<evidence type="ECO:0000313" key="9">
    <source>
        <dbReference type="EMBL" id="KAL3786764.1"/>
    </source>
</evidence>
<evidence type="ECO:0000256" key="4">
    <source>
        <dbReference type="ARBA" id="ARBA00022722"/>
    </source>
</evidence>
<evidence type="ECO:0000256" key="1">
    <source>
        <dbReference type="ARBA" id="ARBA00001968"/>
    </source>
</evidence>
<dbReference type="GO" id="GO:0005634">
    <property type="term" value="C:nucleus"/>
    <property type="evidence" value="ECO:0007669"/>
    <property type="project" value="UniProtKB-SubCell"/>
</dbReference>
<dbReference type="GO" id="GO:0046872">
    <property type="term" value="F:metal ion binding"/>
    <property type="evidence" value="ECO:0007669"/>
    <property type="project" value="UniProtKB-KW"/>
</dbReference>
<accession>A0ABD3PGL2</accession>
<comment type="cofactor">
    <cofactor evidence="1">
        <name>a divalent metal cation</name>
        <dbReference type="ChEBI" id="CHEBI:60240"/>
    </cofactor>
</comment>
<dbReference type="InterPro" id="IPR027806">
    <property type="entry name" value="HARBI1_dom"/>
</dbReference>
<evidence type="ECO:0000256" key="2">
    <source>
        <dbReference type="ARBA" id="ARBA00004123"/>
    </source>
</evidence>
<dbReference type="GO" id="GO:0004518">
    <property type="term" value="F:nuclease activity"/>
    <property type="evidence" value="ECO:0007669"/>
    <property type="project" value="UniProtKB-KW"/>
</dbReference>
<keyword evidence="7" id="KW-0539">Nucleus</keyword>
<gene>
    <name evidence="9" type="ORF">ACHAW5_002965</name>
</gene>
<sequence length="243" mass="27386">MSNYGISHTDVMDSVWHVVHAVNNLPEFEIEYPLSVDEQRRIAADFESVSGVGFDNCAGAIDGVLIWIQEPSLREAKRVKFGLNCKAVGDVNGRILYISIAYGTSAAKCVAFEASDLYARLENGLLKYGLVLFGDNAYLNSAFMATPYLHVSGNPNKKSEDNYYFYHSQLRIWVECVFVMLAARWGILRTTMHSKYTVTKEHWACFALDCLHNFCLDERGRSFTGEALMATDPLLDIDREHTC</sequence>
<name>A0ABD3PGL2_9STRA</name>
<dbReference type="PANTHER" id="PTHR22930">
    <property type="match status" value="1"/>
</dbReference>
<dbReference type="AlphaFoldDB" id="A0ABD3PGL2"/>
<dbReference type="InterPro" id="IPR045249">
    <property type="entry name" value="HARBI1-like"/>
</dbReference>
<dbReference type="GO" id="GO:0016787">
    <property type="term" value="F:hydrolase activity"/>
    <property type="evidence" value="ECO:0007669"/>
    <property type="project" value="UniProtKB-KW"/>
</dbReference>
<feature type="domain" description="DDE Tnp4" evidence="8">
    <location>
        <begin position="61"/>
        <end position="198"/>
    </location>
</feature>
<organism evidence="9 10">
    <name type="scientific">Stephanodiscus triporus</name>
    <dbReference type="NCBI Taxonomy" id="2934178"/>
    <lineage>
        <taxon>Eukaryota</taxon>
        <taxon>Sar</taxon>
        <taxon>Stramenopiles</taxon>
        <taxon>Ochrophyta</taxon>
        <taxon>Bacillariophyta</taxon>
        <taxon>Coscinodiscophyceae</taxon>
        <taxon>Thalassiosirophycidae</taxon>
        <taxon>Stephanodiscales</taxon>
        <taxon>Stephanodiscaceae</taxon>
        <taxon>Stephanodiscus</taxon>
    </lineage>
</organism>
<keyword evidence="4" id="KW-0540">Nuclease</keyword>
<evidence type="ECO:0000313" key="10">
    <source>
        <dbReference type="Proteomes" id="UP001530315"/>
    </source>
</evidence>
<dbReference type="PANTHER" id="PTHR22930:SF85">
    <property type="entry name" value="GH03217P-RELATED"/>
    <property type="match status" value="1"/>
</dbReference>